<accession>A0A369CH78</accession>
<feature type="coiled-coil region" evidence="1">
    <location>
        <begin position="47"/>
        <end position="94"/>
    </location>
</feature>
<dbReference type="AlphaFoldDB" id="A0A369CH78"/>
<proteinExistence type="predicted"/>
<dbReference type="Proteomes" id="UP000252707">
    <property type="component" value="Unassembled WGS sequence"/>
</dbReference>
<dbReference type="GO" id="GO:0043683">
    <property type="term" value="P:type IV pilus assembly"/>
    <property type="evidence" value="ECO:0007669"/>
    <property type="project" value="TreeGrafter"/>
</dbReference>
<evidence type="ECO:0000256" key="2">
    <source>
        <dbReference type="SAM" id="Phobius"/>
    </source>
</evidence>
<organism evidence="3 4">
    <name type="scientific">Thioalbus denitrificans</name>
    <dbReference type="NCBI Taxonomy" id="547122"/>
    <lineage>
        <taxon>Bacteria</taxon>
        <taxon>Pseudomonadati</taxon>
        <taxon>Pseudomonadota</taxon>
        <taxon>Gammaproteobacteria</taxon>
        <taxon>Chromatiales</taxon>
        <taxon>Ectothiorhodospiraceae</taxon>
        <taxon>Thioalbus</taxon>
    </lineage>
</organism>
<evidence type="ECO:0000313" key="3">
    <source>
        <dbReference type="EMBL" id="RCX32931.1"/>
    </source>
</evidence>
<keyword evidence="4" id="KW-1185">Reference proteome</keyword>
<sequence length="192" mass="22095">MARINLLPWREERRKERQRQFLGMLVGFALLAGAIVLYVHMHIGWMIDDQEARNNYLNQEIAILDKKIKEIQELEKEKARLLAHMKIIQELQANRPVVVHLFDEMVKTIPEGVFYNNLERRGTTLTMRGVAESNTRVSALMRNTEASDWVTSPKLNIIETKRAETARESNFILQVQQKQQGEAAADGGGAKR</sequence>
<evidence type="ECO:0000256" key="1">
    <source>
        <dbReference type="SAM" id="Coils"/>
    </source>
</evidence>
<keyword evidence="1" id="KW-0175">Coiled coil</keyword>
<dbReference type="PANTHER" id="PTHR40278">
    <property type="entry name" value="DNA UTILIZATION PROTEIN HOFN"/>
    <property type="match status" value="1"/>
</dbReference>
<dbReference type="InterPro" id="IPR052534">
    <property type="entry name" value="Extracell_DNA_Util/SecSys_Comp"/>
</dbReference>
<comment type="caution">
    <text evidence="3">The sequence shown here is derived from an EMBL/GenBank/DDBJ whole genome shotgun (WGS) entry which is preliminary data.</text>
</comment>
<keyword evidence="2" id="KW-1133">Transmembrane helix</keyword>
<dbReference type="Pfam" id="PF05137">
    <property type="entry name" value="PilN"/>
    <property type="match status" value="1"/>
</dbReference>
<dbReference type="InterPro" id="IPR007813">
    <property type="entry name" value="PilN"/>
</dbReference>
<protein>
    <submittedName>
        <fullName evidence="3">Type IV pilus assembly protein PilN</fullName>
    </submittedName>
</protein>
<dbReference type="EMBL" id="QPJY01000001">
    <property type="protein sequence ID" value="RCX32931.1"/>
    <property type="molecule type" value="Genomic_DNA"/>
</dbReference>
<gene>
    <name evidence="3" type="ORF">DFQ59_101229</name>
</gene>
<dbReference type="RefSeq" id="WP_114277828.1">
    <property type="nucleotide sequence ID" value="NZ_QPJY01000001.1"/>
</dbReference>
<reference evidence="3 4" key="1">
    <citation type="submission" date="2018-07" db="EMBL/GenBank/DDBJ databases">
        <title>Genomic Encyclopedia of Type Strains, Phase IV (KMG-IV): sequencing the most valuable type-strain genomes for metagenomic binning, comparative biology and taxonomic classification.</title>
        <authorList>
            <person name="Goeker M."/>
        </authorList>
    </citation>
    <scope>NUCLEOTIDE SEQUENCE [LARGE SCALE GENOMIC DNA]</scope>
    <source>
        <strain evidence="3 4">DSM 26407</strain>
    </source>
</reference>
<dbReference type="PANTHER" id="PTHR40278:SF2">
    <property type="entry name" value="TYPE IV PILUS INNER MEMBRANE COMPONENT PILN"/>
    <property type="match status" value="1"/>
</dbReference>
<dbReference type="OrthoDB" id="5296173at2"/>
<name>A0A369CH78_9GAMM</name>
<keyword evidence="2" id="KW-0812">Transmembrane</keyword>
<feature type="transmembrane region" description="Helical" evidence="2">
    <location>
        <begin position="21"/>
        <end position="41"/>
    </location>
</feature>
<keyword evidence="2" id="KW-0472">Membrane</keyword>
<dbReference type="GO" id="GO:0043107">
    <property type="term" value="P:type IV pilus-dependent motility"/>
    <property type="evidence" value="ECO:0007669"/>
    <property type="project" value="TreeGrafter"/>
</dbReference>
<evidence type="ECO:0000313" key="4">
    <source>
        <dbReference type="Proteomes" id="UP000252707"/>
    </source>
</evidence>